<name>A0A498KJB5_MALDO</name>
<dbReference type="Proteomes" id="UP000290289">
    <property type="component" value="Chromosome 2"/>
</dbReference>
<proteinExistence type="predicted"/>
<protein>
    <submittedName>
        <fullName evidence="1">Uncharacterized protein</fullName>
    </submittedName>
</protein>
<organism evidence="1 2">
    <name type="scientific">Malus domestica</name>
    <name type="common">Apple</name>
    <name type="synonym">Pyrus malus</name>
    <dbReference type="NCBI Taxonomy" id="3750"/>
    <lineage>
        <taxon>Eukaryota</taxon>
        <taxon>Viridiplantae</taxon>
        <taxon>Streptophyta</taxon>
        <taxon>Embryophyta</taxon>
        <taxon>Tracheophyta</taxon>
        <taxon>Spermatophyta</taxon>
        <taxon>Magnoliopsida</taxon>
        <taxon>eudicotyledons</taxon>
        <taxon>Gunneridae</taxon>
        <taxon>Pentapetalae</taxon>
        <taxon>rosids</taxon>
        <taxon>fabids</taxon>
        <taxon>Rosales</taxon>
        <taxon>Rosaceae</taxon>
        <taxon>Amygdaloideae</taxon>
        <taxon>Maleae</taxon>
        <taxon>Malus</taxon>
    </lineage>
</organism>
<dbReference type="AlphaFoldDB" id="A0A498KJB5"/>
<gene>
    <name evidence="1" type="ORF">DVH24_017897</name>
</gene>
<keyword evidence="2" id="KW-1185">Reference proteome</keyword>
<dbReference type="EMBL" id="RDQH01000328">
    <property type="protein sequence ID" value="RXI05855.1"/>
    <property type="molecule type" value="Genomic_DNA"/>
</dbReference>
<comment type="caution">
    <text evidence="1">The sequence shown here is derived from an EMBL/GenBank/DDBJ whole genome shotgun (WGS) entry which is preliminary data.</text>
</comment>
<sequence length="70" mass="7713">MIKHSMFHTTSDSTVATIAALHKAGKGPSLIAKLMGIVEYHSRSLQAAVKKQFEEGENTVSSQQRRWAKS</sequence>
<evidence type="ECO:0000313" key="2">
    <source>
        <dbReference type="Proteomes" id="UP000290289"/>
    </source>
</evidence>
<accession>A0A498KJB5</accession>
<evidence type="ECO:0000313" key="1">
    <source>
        <dbReference type="EMBL" id="RXI05855.1"/>
    </source>
</evidence>
<reference evidence="1 2" key="1">
    <citation type="submission" date="2018-10" db="EMBL/GenBank/DDBJ databases">
        <title>A high-quality apple genome assembly.</title>
        <authorList>
            <person name="Hu J."/>
        </authorList>
    </citation>
    <scope>NUCLEOTIDE SEQUENCE [LARGE SCALE GENOMIC DNA]</scope>
    <source>
        <strain evidence="2">cv. HFTH1</strain>
        <tissue evidence="1">Young leaf</tissue>
    </source>
</reference>